<feature type="domain" description="Sister chromatid cohesion C-terminal" evidence="3">
    <location>
        <begin position="1418"/>
        <end position="1618"/>
    </location>
</feature>
<feature type="compositionally biased region" description="Basic and acidic residues" evidence="2">
    <location>
        <begin position="1769"/>
        <end position="1784"/>
    </location>
</feature>
<comment type="subcellular location">
    <subcellularLocation>
        <location evidence="1">Nucleus</location>
    </subcellularLocation>
</comment>
<sequence length="1806" mass="198382">MQYRGIVGGELALDSDFERLSLVDRDSSLQAEVHGLVSEAFTSDAIQKLQLKKHPTALTQDARYMRSYLDSSIENMTIHHPSILSTDKGKYLSVEKPDDLPSVEDGYARLMSYIQRSKSLHTEEVKKEPSLKEPMADSDSDDDDELDDQPLISLVKRIKKRKQESKSTLTHDQDVSSETSGKRQRADTDSSVHDRRGSTDGAVSDTRQPIDSKSSEPIQRPTDILDDYLTLMFQEEDHLADVRDGDDNSKHVYFRRIRQDHSSSYVLSKRSLRRIRALVAPCTPIDLAESIPDDIVSRLVGLLVSAVETADGMGLATMIKDGSELDKDVELSSEFCDRLDQVFSVSCLGLEAASLIIDLAATGKASKTACTGDSLHTATSFFKECLISCIVPILALTLGSNLVEAFSSKELPLSNRLHAFFSNVLLVHEPVVVLVGQPALAEQDIIALVFAAISVTFCTSELLGSCIDANVFESIRRSAQSLLRQVFESHVDQRSWMLEEILASLIRLPTQKRAMNSYRIAGGKSVQFITVLLLKLLQGTAHLPEDLTAGFESDTLSPKEYRMLLQKHKKAVDTASSSADFTVRYLIGRCLKRDVKAVSNEAEYRVLLEAFVDDCIVLLGHPQWPAAELVIRIYSLHILDLLDEEKSDISMKTLALDSAAHIASHIARTRQEIKAVSSTHSGRILQAVTPALSLELIEDFQAQSTILLAYLQSKAVAGESTGAIPLYISSWSTMLVAALLKIRGRAATPGSADETNAATSATGEESMDTDDDTGSDTTDESDDDMEDASDSGSDYEGSSPTGRKSKTKDKPKVPGAAEKRKAIQGCLRSYMDITHRSTKALPDNVTYANALEAAKSIISLLPLYRSFDMLLTRVVMALSASQVTLRSKALRSLNQIASQRPSVLYQANVKYAINHRLQDSSPQVREAAIDLIGRHISQNPELTDQYYDFISVRVLDKGPSVRKRVLRILREIYLSSSNLTQLVDIGVRILQRTGDDERSIRELTFKTLQELWFTSGEHTVVEDEDGVRGEATGNTFNLLTPDSQRDMLKRVRVMTGVMEATRSRELSELMAGLFDYATSKTTNPEAEDALLVVRCVIDALFEQLLRSEESSAESTAEGNTSVSGGTVSSVSVFSTAACFRFISALSRIAPDAVGQHSEMLSIYLKSTSAADEDMVYNVLDIFNNTLLSIPHPSAHFLSSLESDLISLLSSSPQGILTIAVPCLCTLIDKITWNYAKLIRLFRSCALQLYREHKRAASGSTAGAMTPKNLMRFIMLAGLTCRHFDFDKCREEQSEHFKDLDQVISATVPEFMNDMFLSFAKSSPSLPVQLAAVQMLGQIYIKQPQLALEPRSRALMDSVFASGSPGHKLQVVRNFLEFLRADAKRYAERLKDEKGKVREVDAKALVGDTGDMSVAGVGASLMQTYLDRIIDSTFLPGAALLRASGFEVISLVLEQGLAHPLKCVPALIALGTSGDAYIRNKALKLHQDLCFKYASFIHSRDIEGVRLAYEFQMQIRGKPEDVVGYNDTADIRDTSDRPVAYLQPLYSQLRSKRVRRNEFLSLLVRIGDFDSGLSYGANQSSTGTGNADVAFTRFVAENLAALDYKYLDEVLHVIYQISAVIAGTGLNIYHQFESGLHPGSVGSTAPECARLTRATEASACIGILFALREFLKAYYNISESRCTAYNPSDTSGARDKPVTWHAQSSGDGSGGGGAQRRGQIVWGAHNPYAVQRMVSEQDYSNQRAQYLRLMAGSLAVGEESPAIGGGNRSFGDDADKGGDGNRDGDGDGAPLDPEELELLTMHDLDEA</sequence>
<dbReference type="InterPro" id="IPR033031">
    <property type="entry name" value="Scc2/Nipped-B"/>
</dbReference>
<organism evidence="4 5">
    <name type="scientific">Coemansia erecta</name>
    <dbReference type="NCBI Taxonomy" id="147472"/>
    <lineage>
        <taxon>Eukaryota</taxon>
        <taxon>Fungi</taxon>
        <taxon>Fungi incertae sedis</taxon>
        <taxon>Zoopagomycota</taxon>
        <taxon>Kickxellomycotina</taxon>
        <taxon>Kickxellomycetes</taxon>
        <taxon>Kickxellales</taxon>
        <taxon>Kickxellaceae</taxon>
        <taxon>Coemansia</taxon>
    </lineage>
</organism>
<keyword evidence="1" id="KW-0677">Repeat</keyword>
<dbReference type="GO" id="GO:1990414">
    <property type="term" value="P:replication-born double-strand break repair via sister chromatid exchange"/>
    <property type="evidence" value="ECO:0007669"/>
    <property type="project" value="TreeGrafter"/>
</dbReference>
<feature type="region of interest" description="Disordered" evidence="2">
    <location>
        <begin position="747"/>
        <end position="819"/>
    </location>
</feature>
<feature type="compositionally biased region" description="Acidic residues" evidence="2">
    <location>
        <begin position="136"/>
        <end position="148"/>
    </location>
</feature>
<feature type="region of interest" description="Disordered" evidence="2">
    <location>
        <begin position="1685"/>
        <end position="1716"/>
    </location>
</feature>
<accession>A0A9W7XZA3</accession>
<evidence type="ECO:0000259" key="3">
    <source>
        <dbReference type="Pfam" id="PF12830"/>
    </source>
</evidence>
<dbReference type="GO" id="GO:0061775">
    <property type="term" value="F:cohesin loader activity"/>
    <property type="evidence" value="ECO:0007669"/>
    <property type="project" value="InterPro"/>
</dbReference>
<dbReference type="GO" id="GO:0010468">
    <property type="term" value="P:regulation of gene expression"/>
    <property type="evidence" value="ECO:0007669"/>
    <property type="project" value="InterPro"/>
</dbReference>
<dbReference type="EMBL" id="JANBOJ010000156">
    <property type="protein sequence ID" value="KAJ1721672.1"/>
    <property type="molecule type" value="Genomic_DNA"/>
</dbReference>
<feature type="region of interest" description="Disordered" evidence="2">
    <location>
        <begin position="1759"/>
        <end position="1806"/>
    </location>
</feature>
<dbReference type="GO" id="GO:0003682">
    <property type="term" value="F:chromatin binding"/>
    <property type="evidence" value="ECO:0007669"/>
    <property type="project" value="TreeGrafter"/>
</dbReference>
<dbReference type="GO" id="GO:0034087">
    <property type="term" value="P:establishment of mitotic sister chromatid cohesion"/>
    <property type="evidence" value="ECO:0007669"/>
    <property type="project" value="TreeGrafter"/>
</dbReference>
<keyword evidence="5" id="KW-1185">Reference proteome</keyword>
<evidence type="ECO:0000256" key="1">
    <source>
        <dbReference type="RuleBase" id="RU364107"/>
    </source>
</evidence>
<evidence type="ECO:0000313" key="4">
    <source>
        <dbReference type="EMBL" id="KAJ1721672.1"/>
    </source>
</evidence>
<dbReference type="InterPro" id="IPR011989">
    <property type="entry name" value="ARM-like"/>
</dbReference>
<comment type="similarity">
    <text evidence="1">Belongs to the SCC2/Nipped-B family.</text>
</comment>
<evidence type="ECO:0000256" key="2">
    <source>
        <dbReference type="SAM" id="MobiDB-lite"/>
    </source>
</evidence>
<gene>
    <name evidence="4" type="primary">SCC2</name>
    <name evidence="4" type="ORF">LPJ53_003832</name>
</gene>
<proteinExistence type="inferred from homology"/>
<dbReference type="GO" id="GO:0140588">
    <property type="term" value="P:chromatin looping"/>
    <property type="evidence" value="ECO:0007669"/>
    <property type="project" value="InterPro"/>
</dbReference>
<dbReference type="PANTHER" id="PTHR21704:SF18">
    <property type="entry name" value="NIPPED-B-LIKE PROTEIN"/>
    <property type="match status" value="1"/>
</dbReference>
<dbReference type="GO" id="GO:0071169">
    <property type="term" value="P:establishment of protein localization to chromatin"/>
    <property type="evidence" value="ECO:0007669"/>
    <property type="project" value="TreeGrafter"/>
</dbReference>
<protein>
    <recommendedName>
        <fullName evidence="1">Sister chromatid cohesion protein</fullName>
    </recommendedName>
</protein>
<feature type="compositionally biased region" description="Basic and acidic residues" evidence="2">
    <location>
        <begin position="808"/>
        <end position="819"/>
    </location>
</feature>
<name>A0A9W7XZA3_9FUNG</name>
<feature type="compositionally biased region" description="Basic and acidic residues" evidence="2">
    <location>
        <begin position="169"/>
        <end position="198"/>
    </location>
</feature>
<dbReference type="Proteomes" id="UP001149813">
    <property type="component" value="Unassembled WGS sequence"/>
</dbReference>
<dbReference type="CDD" id="cd23958">
    <property type="entry name" value="SCC2"/>
    <property type="match status" value="1"/>
</dbReference>
<comment type="caution">
    <text evidence="4">The sequence shown here is derived from an EMBL/GenBank/DDBJ whole genome shotgun (WGS) entry which is preliminary data.</text>
</comment>
<feature type="compositionally biased region" description="Acidic residues" evidence="2">
    <location>
        <begin position="765"/>
        <end position="789"/>
    </location>
</feature>
<feature type="region of interest" description="Disordered" evidence="2">
    <location>
        <begin position="120"/>
        <end position="221"/>
    </location>
</feature>
<dbReference type="Pfam" id="PF12830">
    <property type="entry name" value="Nipped-B_C"/>
    <property type="match status" value="1"/>
</dbReference>
<keyword evidence="1" id="KW-0539">Nucleus</keyword>
<dbReference type="OrthoDB" id="418242at2759"/>
<evidence type="ECO:0000313" key="5">
    <source>
        <dbReference type="Proteomes" id="UP001149813"/>
    </source>
</evidence>
<feature type="compositionally biased region" description="Basic and acidic residues" evidence="2">
    <location>
        <begin position="120"/>
        <end position="135"/>
    </location>
</feature>
<dbReference type="SUPFAM" id="SSF48371">
    <property type="entry name" value="ARM repeat"/>
    <property type="match status" value="1"/>
</dbReference>
<dbReference type="PANTHER" id="PTHR21704">
    <property type="entry name" value="NIPPED-B-LIKE PROTEIN DELANGIN SCC2-RELATED"/>
    <property type="match status" value="1"/>
</dbReference>
<keyword evidence="1" id="KW-0131">Cell cycle</keyword>
<dbReference type="GO" id="GO:0090694">
    <property type="term" value="C:Scc2-Scc4 cohesin loading complex"/>
    <property type="evidence" value="ECO:0007669"/>
    <property type="project" value="TreeGrafter"/>
</dbReference>
<reference evidence="4" key="1">
    <citation type="submission" date="2022-07" db="EMBL/GenBank/DDBJ databases">
        <title>Phylogenomic reconstructions and comparative analyses of Kickxellomycotina fungi.</title>
        <authorList>
            <person name="Reynolds N.K."/>
            <person name="Stajich J.E."/>
            <person name="Barry K."/>
            <person name="Grigoriev I.V."/>
            <person name="Crous P."/>
            <person name="Smith M.E."/>
        </authorList>
    </citation>
    <scope>NUCLEOTIDE SEQUENCE</scope>
    <source>
        <strain evidence="4">NBRC 32514</strain>
    </source>
</reference>
<dbReference type="Gene3D" id="1.25.10.10">
    <property type="entry name" value="Leucine-rich Repeat Variant"/>
    <property type="match status" value="1"/>
</dbReference>
<dbReference type="Pfam" id="PF20168">
    <property type="entry name" value="PDS5"/>
    <property type="match status" value="1"/>
</dbReference>
<dbReference type="InterPro" id="IPR016024">
    <property type="entry name" value="ARM-type_fold"/>
</dbReference>
<dbReference type="InterPro" id="IPR024986">
    <property type="entry name" value="Nipped-B_C"/>
</dbReference>